<dbReference type="InterPro" id="IPR032808">
    <property type="entry name" value="DoxX"/>
</dbReference>
<organism evidence="8 9">
    <name type="scientific">Muribaculum intestinale</name>
    <dbReference type="NCBI Taxonomy" id="1796646"/>
    <lineage>
        <taxon>Bacteria</taxon>
        <taxon>Pseudomonadati</taxon>
        <taxon>Bacteroidota</taxon>
        <taxon>Bacteroidia</taxon>
        <taxon>Bacteroidales</taxon>
        <taxon>Muribaculaceae</taxon>
        <taxon>Muribaculum</taxon>
    </lineage>
</organism>
<feature type="transmembrane region" description="Helical" evidence="7">
    <location>
        <begin position="125"/>
        <end position="143"/>
    </location>
</feature>
<feature type="transmembrane region" description="Helical" evidence="7">
    <location>
        <begin position="94"/>
        <end position="113"/>
    </location>
</feature>
<evidence type="ECO:0000256" key="4">
    <source>
        <dbReference type="ARBA" id="ARBA00022692"/>
    </source>
</evidence>
<evidence type="ECO:0000313" key="9">
    <source>
        <dbReference type="Proteomes" id="UP000306630"/>
    </source>
</evidence>
<dbReference type="PANTHER" id="PTHR33452:SF1">
    <property type="entry name" value="INNER MEMBRANE PROTEIN YPHA-RELATED"/>
    <property type="match status" value="1"/>
</dbReference>
<dbReference type="EMBL" id="SRYD01000022">
    <property type="protein sequence ID" value="TGY74363.1"/>
    <property type="molecule type" value="Genomic_DNA"/>
</dbReference>
<dbReference type="Pfam" id="PF07681">
    <property type="entry name" value="DoxX"/>
    <property type="match status" value="1"/>
</dbReference>
<evidence type="ECO:0000313" key="8">
    <source>
        <dbReference type="EMBL" id="TGY74363.1"/>
    </source>
</evidence>
<evidence type="ECO:0000256" key="2">
    <source>
        <dbReference type="ARBA" id="ARBA00006679"/>
    </source>
</evidence>
<evidence type="ECO:0000256" key="1">
    <source>
        <dbReference type="ARBA" id="ARBA00004651"/>
    </source>
</evidence>
<dbReference type="GO" id="GO:0005886">
    <property type="term" value="C:plasma membrane"/>
    <property type="evidence" value="ECO:0007669"/>
    <property type="project" value="UniProtKB-SubCell"/>
</dbReference>
<gene>
    <name evidence="8" type="ORF">E5333_06655</name>
</gene>
<name>A0A4S2FY12_9BACT</name>
<reference evidence="8 9" key="1">
    <citation type="submission" date="2019-04" db="EMBL/GenBank/DDBJ databases">
        <title>Microbes associate with the intestines of laboratory mice.</title>
        <authorList>
            <person name="Navarre W."/>
            <person name="Wong E."/>
            <person name="Huang K."/>
            <person name="Tropini C."/>
            <person name="Ng K."/>
            <person name="Yu B."/>
        </authorList>
    </citation>
    <scope>NUCLEOTIDE SEQUENCE [LARGE SCALE GENOMIC DNA]</scope>
    <source>
        <strain evidence="8 9">NM06_A21</strain>
    </source>
</reference>
<feature type="transmembrane region" description="Helical" evidence="7">
    <location>
        <begin position="30"/>
        <end position="49"/>
    </location>
</feature>
<keyword evidence="5 7" id="KW-1133">Transmembrane helix</keyword>
<accession>A0A4S2FY12</accession>
<evidence type="ECO:0000256" key="6">
    <source>
        <dbReference type="ARBA" id="ARBA00023136"/>
    </source>
</evidence>
<feature type="transmembrane region" description="Helical" evidence="7">
    <location>
        <begin position="69"/>
        <end position="89"/>
    </location>
</feature>
<evidence type="ECO:0000256" key="5">
    <source>
        <dbReference type="ARBA" id="ARBA00022989"/>
    </source>
</evidence>
<sequence length="175" mass="19742">MSTILPIMKRFFESLFLCGTGYTYTNMARLFMRLFVGVMLLQFGIRHLINFDMLRTTFPHALGMDSETALIVMICIEVICSLCIMVGFLTRLSLIPPLVAMVIAECHILNVLMPDTNIYTISSTQPGYLPLMFIGIYLFLALAGPGKISLDYFISLYIVSTRGKDDTQTEELEEV</sequence>
<comment type="similarity">
    <text evidence="2">Belongs to the DoxX family.</text>
</comment>
<dbReference type="PANTHER" id="PTHR33452">
    <property type="entry name" value="OXIDOREDUCTASE CATD-RELATED"/>
    <property type="match status" value="1"/>
</dbReference>
<dbReference type="AlphaFoldDB" id="A0A4S2FY12"/>
<dbReference type="InterPro" id="IPR051907">
    <property type="entry name" value="DoxX-like_oxidoreductase"/>
</dbReference>
<evidence type="ECO:0000256" key="7">
    <source>
        <dbReference type="SAM" id="Phobius"/>
    </source>
</evidence>
<keyword evidence="6 7" id="KW-0472">Membrane</keyword>
<keyword evidence="3" id="KW-1003">Cell membrane</keyword>
<keyword evidence="4 7" id="KW-0812">Transmembrane</keyword>
<comment type="subcellular location">
    <subcellularLocation>
        <location evidence="1">Cell membrane</location>
        <topology evidence="1">Multi-pass membrane protein</topology>
    </subcellularLocation>
</comment>
<dbReference type="Proteomes" id="UP000306630">
    <property type="component" value="Unassembled WGS sequence"/>
</dbReference>
<evidence type="ECO:0000256" key="3">
    <source>
        <dbReference type="ARBA" id="ARBA00022475"/>
    </source>
</evidence>
<comment type="caution">
    <text evidence="8">The sequence shown here is derived from an EMBL/GenBank/DDBJ whole genome shotgun (WGS) entry which is preliminary data.</text>
</comment>
<protein>
    <submittedName>
        <fullName evidence="8">DoxX family protein</fullName>
    </submittedName>
</protein>
<proteinExistence type="inferred from homology"/>